<accession>A0A1N7K2Q8</accession>
<dbReference type="RefSeq" id="WP_076444487.1">
    <property type="nucleotide sequence ID" value="NZ_FTOQ01000001.1"/>
</dbReference>
<dbReference type="Gene3D" id="3.90.850.10">
    <property type="entry name" value="Fumarylacetoacetase-like, C-terminal domain"/>
    <property type="match status" value="1"/>
</dbReference>
<dbReference type="STRING" id="633194.SAMN05421759_101414"/>
<evidence type="ECO:0000313" key="4">
    <source>
        <dbReference type="Proteomes" id="UP000186684"/>
    </source>
</evidence>
<evidence type="ECO:0000313" key="3">
    <source>
        <dbReference type="EMBL" id="SIS55880.1"/>
    </source>
</evidence>
<dbReference type="Proteomes" id="UP000186684">
    <property type="component" value="Unassembled WGS sequence"/>
</dbReference>
<dbReference type="EMBL" id="FTOQ01000001">
    <property type="protein sequence ID" value="SIS55880.1"/>
    <property type="molecule type" value="Genomic_DNA"/>
</dbReference>
<feature type="domain" description="Fumarylacetoacetase-like C-terminal" evidence="2">
    <location>
        <begin position="55"/>
        <end position="248"/>
    </location>
</feature>
<dbReference type="PANTHER" id="PTHR11820">
    <property type="entry name" value="ACYLPYRUVASE"/>
    <property type="match status" value="1"/>
</dbReference>
<evidence type="ECO:0000259" key="2">
    <source>
        <dbReference type="Pfam" id="PF01557"/>
    </source>
</evidence>
<dbReference type="AlphaFoldDB" id="A0A1N7K2Q8"/>
<evidence type="ECO:0000256" key="1">
    <source>
        <dbReference type="ARBA" id="ARBA00022723"/>
    </source>
</evidence>
<name>A0A1N7K2Q8_9RHOB</name>
<dbReference type="OrthoDB" id="5197601at2"/>
<protein>
    <submittedName>
        <fullName evidence="3">2-keto-4-pentenoate hydratase/2-oxohepta-3-ene-1,7-dioic acid hydratase (Catechol pathway)</fullName>
    </submittedName>
</protein>
<keyword evidence="1" id="KW-0479">Metal-binding</keyword>
<keyword evidence="4" id="KW-1185">Reference proteome</keyword>
<proteinExistence type="predicted"/>
<organism evidence="3 4">
    <name type="scientific">Roseivivax lentus</name>
    <dbReference type="NCBI Taxonomy" id="633194"/>
    <lineage>
        <taxon>Bacteria</taxon>
        <taxon>Pseudomonadati</taxon>
        <taxon>Pseudomonadota</taxon>
        <taxon>Alphaproteobacteria</taxon>
        <taxon>Rhodobacterales</taxon>
        <taxon>Roseobacteraceae</taxon>
        <taxon>Roseivivax</taxon>
    </lineage>
</organism>
<dbReference type="GO" id="GO:0018773">
    <property type="term" value="F:acetylpyruvate hydrolase activity"/>
    <property type="evidence" value="ECO:0007669"/>
    <property type="project" value="TreeGrafter"/>
</dbReference>
<reference evidence="4" key="1">
    <citation type="submission" date="2017-01" db="EMBL/GenBank/DDBJ databases">
        <authorList>
            <person name="Varghese N."/>
            <person name="Submissions S."/>
        </authorList>
    </citation>
    <scope>NUCLEOTIDE SEQUENCE [LARGE SCALE GENOMIC DNA]</scope>
    <source>
        <strain evidence="4">DSM 29430</strain>
    </source>
</reference>
<gene>
    <name evidence="3" type="ORF">SAMN05421759_101414</name>
</gene>
<dbReference type="Pfam" id="PF01557">
    <property type="entry name" value="FAA_hydrolase"/>
    <property type="match status" value="1"/>
</dbReference>
<dbReference type="PANTHER" id="PTHR11820:SF7">
    <property type="entry name" value="ACYLPYRUVASE FAHD1, MITOCHONDRIAL"/>
    <property type="match status" value="1"/>
</dbReference>
<dbReference type="GO" id="GO:0046872">
    <property type="term" value="F:metal ion binding"/>
    <property type="evidence" value="ECO:0007669"/>
    <property type="project" value="UniProtKB-KW"/>
</dbReference>
<dbReference type="InterPro" id="IPR011234">
    <property type="entry name" value="Fumarylacetoacetase-like_C"/>
</dbReference>
<dbReference type="InterPro" id="IPR036663">
    <property type="entry name" value="Fumarylacetoacetase_C_sf"/>
</dbReference>
<sequence length="256" mass="27149">MKWARGKTGDGTEVTGVIADDMLHPRAHLGSDAPAGDPIPLGDVTLLAPVTPGKFIGLWNNFKEAAEKGGHAHPEHPLYFFKADTSLCGPGASVELPASAGRVVFEGELGIVIGKTCKNISLDEARSAIFGYTCINDFTSLDILNGDPSFPQWTRSKSFDGFGVAGPVIETEVDWRDLTIRVLVNDRERQSYPASDMILSPEQIVSCLSRDMTLNPGDLIACGTSIGARPVKAGMAVEVVIDGIGRVGVTMSAPPD</sequence>
<dbReference type="SUPFAM" id="SSF56529">
    <property type="entry name" value="FAH"/>
    <property type="match status" value="1"/>
</dbReference>